<reference evidence="1 2" key="1">
    <citation type="journal article" date="2015" name="Stand. Genomic Sci.">
        <title>High quality draft genome sequence of the moderately halophilic bacterium Pontibacillus yanchengensis Y32(T) and comparison among Pontibacillus genomes.</title>
        <authorList>
            <person name="Huang J."/>
            <person name="Qiao Z.X."/>
            <person name="Tang J.W."/>
            <person name="Wang G."/>
        </authorList>
    </citation>
    <scope>NUCLEOTIDE SEQUENCE [LARGE SCALE GENOMIC DNA]</scope>
    <source>
        <strain evidence="1 2">Y32</strain>
    </source>
</reference>
<gene>
    <name evidence="1" type="ORF">N782_06200</name>
</gene>
<evidence type="ECO:0000313" key="2">
    <source>
        <dbReference type="Proteomes" id="UP000030147"/>
    </source>
</evidence>
<accession>A0A0A2T869</accession>
<protein>
    <submittedName>
        <fullName evidence="1">Uncharacterized protein</fullName>
    </submittedName>
</protein>
<organism evidence="1 2">
    <name type="scientific">Pontibacillus yanchengensis Y32</name>
    <dbReference type="NCBI Taxonomy" id="1385514"/>
    <lineage>
        <taxon>Bacteria</taxon>
        <taxon>Bacillati</taxon>
        <taxon>Bacillota</taxon>
        <taxon>Bacilli</taxon>
        <taxon>Bacillales</taxon>
        <taxon>Bacillaceae</taxon>
        <taxon>Pontibacillus</taxon>
    </lineage>
</organism>
<name>A0A0A2T869_9BACI</name>
<keyword evidence="2" id="KW-1185">Reference proteome</keyword>
<dbReference type="Proteomes" id="UP000030147">
    <property type="component" value="Unassembled WGS sequence"/>
</dbReference>
<sequence length="168" mass="18752">MGYGDLVRDTLVIARIGYVVGADVKRERLYDWEVSIFHFEPSINDCEASLSHFEPSISDCEASLSHFEPSISDCDASISHFEPSINVCDASISHFEPSISDCDASISHFEPSISDCDASISQPKPSKNLLQYYEKSSHKQKRKRPASDVYAAAHTTWVGSMLIRDVQF</sequence>
<dbReference type="STRING" id="1385514.N782_06200"/>
<proteinExistence type="predicted"/>
<comment type="caution">
    <text evidence="1">The sequence shown here is derived from an EMBL/GenBank/DDBJ whole genome shotgun (WGS) entry which is preliminary data.</text>
</comment>
<evidence type="ECO:0000313" key="1">
    <source>
        <dbReference type="EMBL" id="KGP71992.1"/>
    </source>
</evidence>
<dbReference type="EMBL" id="AVBF01000041">
    <property type="protein sequence ID" value="KGP71992.1"/>
    <property type="molecule type" value="Genomic_DNA"/>
</dbReference>
<dbReference type="AlphaFoldDB" id="A0A0A2T869"/>